<dbReference type="SUPFAM" id="SSF55856">
    <property type="entry name" value="Cytochrome b5-like heme/steroid binding domain"/>
    <property type="match status" value="1"/>
</dbReference>
<comment type="similarity">
    <text evidence="1">Belongs to the cytochrome b5 family. MAPR subfamily.</text>
</comment>
<dbReference type="PANTHER" id="PTHR10281">
    <property type="entry name" value="MEMBRANE-ASSOCIATED PROGESTERONE RECEPTOR COMPONENT-RELATED"/>
    <property type="match status" value="1"/>
</dbReference>
<dbReference type="PANTHER" id="PTHR10281:SF4">
    <property type="entry name" value="NEUFERRICIN"/>
    <property type="match status" value="1"/>
</dbReference>
<feature type="signal peptide" evidence="2">
    <location>
        <begin position="1"/>
        <end position="23"/>
    </location>
</feature>
<feature type="chain" id="PRO_5044001237" description="Cytochrome b5 heme-binding domain-containing protein" evidence="2">
    <location>
        <begin position="24"/>
        <end position="258"/>
    </location>
</feature>
<dbReference type="Pfam" id="PF00173">
    <property type="entry name" value="Cyt-b5"/>
    <property type="match status" value="1"/>
</dbReference>
<dbReference type="AlphaFoldDB" id="A0AAV8ZP19"/>
<organism evidence="4 5">
    <name type="scientific">Rhamnusium bicolor</name>
    <dbReference type="NCBI Taxonomy" id="1586634"/>
    <lineage>
        <taxon>Eukaryota</taxon>
        <taxon>Metazoa</taxon>
        <taxon>Ecdysozoa</taxon>
        <taxon>Arthropoda</taxon>
        <taxon>Hexapoda</taxon>
        <taxon>Insecta</taxon>
        <taxon>Pterygota</taxon>
        <taxon>Neoptera</taxon>
        <taxon>Endopterygota</taxon>
        <taxon>Coleoptera</taxon>
        <taxon>Polyphaga</taxon>
        <taxon>Cucujiformia</taxon>
        <taxon>Chrysomeloidea</taxon>
        <taxon>Cerambycidae</taxon>
        <taxon>Lepturinae</taxon>
        <taxon>Rhagiini</taxon>
        <taxon>Rhamnusium</taxon>
    </lineage>
</organism>
<dbReference type="GO" id="GO:0012505">
    <property type="term" value="C:endomembrane system"/>
    <property type="evidence" value="ECO:0007669"/>
    <property type="project" value="TreeGrafter"/>
</dbReference>
<dbReference type="GO" id="GO:0016020">
    <property type="term" value="C:membrane"/>
    <property type="evidence" value="ECO:0007669"/>
    <property type="project" value="TreeGrafter"/>
</dbReference>
<comment type="caution">
    <text evidence="4">The sequence shown here is derived from an EMBL/GenBank/DDBJ whole genome shotgun (WGS) entry which is preliminary data.</text>
</comment>
<keyword evidence="5" id="KW-1185">Reference proteome</keyword>
<gene>
    <name evidence="4" type="ORF">NQ314_002828</name>
</gene>
<dbReference type="InterPro" id="IPR036400">
    <property type="entry name" value="Cyt_B5-like_heme/steroid_sf"/>
</dbReference>
<evidence type="ECO:0000313" key="4">
    <source>
        <dbReference type="EMBL" id="KAJ8967513.1"/>
    </source>
</evidence>
<dbReference type="InterPro" id="IPR050577">
    <property type="entry name" value="MAPR/NEUFC/NENF-like"/>
</dbReference>
<accession>A0AAV8ZP19</accession>
<evidence type="ECO:0000256" key="2">
    <source>
        <dbReference type="SAM" id="SignalP"/>
    </source>
</evidence>
<name>A0AAV8ZP19_9CUCU</name>
<dbReference type="FunFam" id="3.10.120.10:FF:000003">
    <property type="entry name" value="membrane-associated progesterone receptor component 1"/>
    <property type="match status" value="1"/>
</dbReference>
<proteinExistence type="inferred from homology"/>
<dbReference type="Gene3D" id="3.10.120.10">
    <property type="entry name" value="Cytochrome b5-like heme/steroid binding domain"/>
    <property type="match status" value="1"/>
</dbReference>
<evidence type="ECO:0000313" key="5">
    <source>
        <dbReference type="Proteomes" id="UP001162156"/>
    </source>
</evidence>
<protein>
    <recommendedName>
        <fullName evidence="3">Cytochrome b5 heme-binding domain-containing protein</fullName>
    </recommendedName>
</protein>
<reference evidence="4" key="1">
    <citation type="journal article" date="2023" name="Insect Mol. Biol.">
        <title>Genome sequencing provides insights into the evolution of gene families encoding plant cell wall-degrading enzymes in longhorned beetles.</title>
        <authorList>
            <person name="Shin N.R."/>
            <person name="Okamura Y."/>
            <person name="Kirsch R."/>
            <person name="Pauchet Y."/>
        </authorList>
    </citation>
    <scope>NUCLEOTIDE SEQUENCE</scope>
    <source>
        <strain evidence="4">RBIC_L_NR</strain>
    </source>
</reference>
<keyword evidence="2" id="KW-0732">Signal</keyword>
<dbReference type="EMBL" id="JANEYF010000851">
    <property type="protein sequence ID" value="KAJ8967513.1"/>
    <property type="molecule type" value="Genomic_DNA"/>
</dbReference>
<dbReference type="Proteomes" id="UP001162156">
    <property type="component" value="Unassembled WGS sequence"/>
</dbReference>
<feature type="domain" description="Cytochrome b5 heme-binding" evidence="3">
    <location>
        <begin position="48"/>
        <end position="143"/>
    </location>
</feature>
<sequence length="258" mass="29677">MLKKIVIVSLITVIISFFCGDRATDIIASIFNIMFFSHKTPLNTQKLFTKEELRLYNGIEKPNLYLGILGYVFDVTKGAKHYGSNQQYHIFVGRDASRCFVTGNFNEEAISEEVVDFNNEDLRSINHWFNFYKKEYTRIGKLIGKYFDENGNLTPYGKTVQNLIKEAELSKAKDNLEKVKFPPCNVEWDAERGTRVWCSDRSGGILREWVGVPRQLYEPGSKSFRCACINEHNEKLGQIKEYDGCGTKSISCFVKEQN</sequence>
<evidence type="ECO:0000259" key="3">
    <source>
        <dbReference type="SMART" id="SM01117"/>
    </source>
</evidence>
<dbReference type="SMART" id="SM01117">
    <property type="entry name" value="Cyt-b5"/>
    <property type="match status" value="1"/>
</dbReference>
<dbReference type="InterPro" id="IPR001199">
    <property type="entry name" value="Cyt_B5-like_heme/steroid-bd"/>
</dbReference>
<evidence type="ECO:0000256" key="1">
    <source>
        <dbReference type="ARBA" id="ARBA00038357"/>
    </source>
</evidence>